<evidence type="ECO:0000256" key="2">
    <source>
        <dbReference type="ARBA" id="ARBA00022670"/>
    </source>
</evidence>
<evidence type="ECO:0000259" key="5">
    <source>
        <dbReference type="Pfam" id="PF00326"/>
    </source>
</evidence>
<evidence type="ECO:0000259" key="6">
    <source>
        <dbReference type="Pfam" id="PF02897"/>
    </source>
</evidence>
<gene>
    <name evidence="7" type="ORF">HMPREF0682_2319</name>
</gene>
<evidence type="ECO:0000313" key="8">
    <source>
        <dbReference type="Proteomes" id="UP000017052"/>
    </source>
</evidence>
<evidence type="ECO:0000256" key="4">
    <source>
        <dbReference type="ARBA" id="ARBA00022825"/>
    </source>
</evidence>
<dbReference type="Pfam" id="PF02897">
    <property type="entry name" value="Peptidase_S9_N"/>
    <property type="match status" value="1"/>
</dbReference>
<dbReference type="OrthoDB" id="9801421at2"/>
<dbReference type="GO" id="GO:0006508">
    <property type="term" value="P:proteolysis"/>
    <property type="evidence" value="ECO:0007669"/>
    <property type="project" value="UniProtKB-KW"/>
</dbReference>
<dbReference type="RefSeq" id="WP_021796583.1">
    <property type="nucleotide sequence ID" value="NZ_ACVN02000054.1"/>
</dbReference>
<dbReference type="GeneID" id="95359813"/>
<dbReference type="InterPro" id="IPR029058">
    <property type="entry name" value="AB_hydrolase_fold"/>
</dbReference>
<dbReference type="GO" id="GO:0004252">
    <property type="term" value="F:serine-type endopeptidase activity"/>
    <property type="evidence" value="ECO:0007669"/>
    <property type="project" value="InterPro"/>
</dbReference>
<dbReference type="InterPro" id="IPR051543">
    <property type="entry name" value="Serine_Peptidase_S9A"/>
</dbReference>
<dbReference type="PRINTS" id="PR00862">
    <property type="entry name" value="PROLIGOPTASE"/>
</dbReference>
<evidence type="ECO:0000313" key="7">
    <source>
        <dbReference type="EMBL" id="ERK61381.1"/>
    </source>
</evidence>
<comment type="caution">
    <text evidence="7">The sequence shown here is derived from an EMBL/GenBank/DDBJ whole genome shotgun (WGS) entry which is preliminary data.</text>
</comment>
<dbReference type="AlphaFoldDB" id="U2QXV7"/>
<dbReference type="InterPro" id="IPR023302">
    <property type="entry name" value="Pept_S9A_N"/>
</dbReference>
<name>U2QXV7_9ACTN</name>
<accession>U2QXV7</accession>
<sequence>MMNGAGPMATISHVRSWTDQWEWLRNSPDELQRVLEDEAECSERVLAGPARRADALVGVPVADLFYEQASQPAVRSGDFWYLMVLDGEAGSPSIMRVPHDSDEPEPTATDLMSDPRAQVALNVAELAPGASLGSVVFSSDGRIVCWTEDPDGSESYRVHVTSVAGQKELLDPIDGCSGSVVLDEKGSRVVWVGLDGTRRPAAVFAKSFSDGRVTVLHHECDERLRLRMKQCVSGDFLLLDAVSRTMVRHFISRLGAADLRLRQVAGLPFEGRSTLDVGELDGRPALFATVATDDQPNGRLLVRFIDRLGGAEGDWRCLIEHDERSVLAPVLVTRRNLVIGRRREGHQGIVIAKPTVPLTGIRSVRGATGSELSVTALPDWDGSVLRVGVSSYVHRPLSGRVDLDETEPRVELAALNEDVYETKELFGETADGVRIPITLVGRRDRTGPAPCLLSVYGAYGVNQRPNYNPLLLKLLDAGMVFAVAHVRGGGELGPRWHTVATGLGKPLTFTDVLACLDALVARRTADPNRVALIGGSAGGLAVGAVLNLAPERFRAVVADMPFVDPLTTMMHPDLPLTISDRSEWGDPLADPRIFECIRGYSPCQNVRDAVYPRCLPRSGRGTRGFLRWRPSNGSVRCAPLRGAGPSYCVFVPAANCMLHHSMRRFTTRLSSTHGSPISSALT</sequence>
<keyword evidence="4" id="KW-0720">Serine protease</keyword>
<proteinExistence type="inferred from homology"/>
<comment type="similarity">
    <text evidence="1">Belongs to the peptidase S9A family.</text>
</comment>
<dbReference type="InterPro" id="IPR002470">
    <property type="entry name" value="Peptidase_S9A"/>
</dbReference>
<keyword evidence="3" id="KW-0378">Hydrolase</keyword>
<dbReference type="SUPFAM" id="SSF50993">
    <property type="entry name" value="Peptidase/esterase 'gauge' domain"/>
    <property type="match status" value="1"/>
</dbReference>
<dbReference type="InterPro" id="IPR001375">
    <property type="entry name" value="Peptidase_S9_cat"/>
</dbReference>
<organism evidence="7 8">
    <name type="scientific">Propionibacterium acidifaciens F0233</name>
    <dbReference type="NCBI Taxonomy" id="553198"/>
    <lineage>
        <taxon>Bacteria</taxon>
        <taxon>Bacillati</taxon>
        <taxon>Actinomycetota</taxon>
        <taxon>Actinomycetes</taxon>
        <taxon>Propionibacteriales</taxon>
        <taxon>Propionibacteriaceae</taxon>
        <taxon>Propionibacterium</taxon>
    </lineage>
</organism>
<evidence type="ECO:0000256" key="3">
    <source>
        <dbReference type="ARBA" id="ARBA00022801"/>
    </source>
</evidence>
<evidence type="ECO:0000256" key="1">
    <source>
        <dbReference type="ARBA" id="ARBA00005228"/>
    </source>
</evidence>
<dbReference type="Gene3D" id="2.130.10.120">
    <property type="entry name" value="Prolyl oligopeptidase, N-terminal domain"/>
    <property type="match status" value="1"/>
</dbReference>
<dbReference type="Pfam" id="PF00326">
    <property type="entry name" value="Peptidase_S9"/>
    <property type="match status" value="1"/>
</dbReference>
<dbReference type="EMBL" id="ACVN02000054">
    <property type="protein sequence ID" value="ERK61381.1"/>
    <property type="molecule type" value="Genomic_DNA"/>
</dbReference>
<keyword evidence="8" id="KW-1185">Reference proteome</keyword>
<keyword evidence="2" id="KW-0645">Protease</keyword>
<dbReference type="Gene3D" id="3.40.50.1820">
    <property type="entry name" value="alpha/beta hydrolase"/>
    <property type="match status" value="1"/>
</dbReference>
<dbReference type="Proteomes" id="UP000017052">
    <property type="component" value="Unassembled WGS sequence"/>
</dbReference>
<protein>
    <submittedName>
        <fullName evidence="7">Peptidase, S9A/B/C family, catalytic domain protein</fullName>
    </submittedName>
</protein>
<reference evidence="7" key="1">
    <citation type="submission" date="2013-08" db="EMBL/GenBank/DDBJ databases">
        <authorList>
            <person name="Durkin A.S."/>
            <person name="Haft D.R."/>
            <person name="McCorrison J."/>
            <person name="Torralba M."/>
            <person name="Gillis M."/>
            <person name="Haft D.H."/>
            <person name="Methe B."/>
            <person name="Sutton G."/>
            <person name="Nelson K.E."/>
        </authorList>
    </citation>
    <scope>NUCLEOTIDE SEQUENCE [LARGE SCALE GENOMIC DNA]</scope>
    <source>
        <strain evidence="7">F0233</strain>
    </source>
</reference>
<feature type="domain" description="Peptidase S9 prolyl oligopeptidase catalytic" evidence="5">
    <location>
        <begin position="473"/>
        <end position="615"/>
    </location>
</feature>
<feature type="domain" description="Peptidase S9A N-terminal" evidence="6">
    <location>
        <begin position="13"/>
        <end position="353"/>
    </location>
</feature>
<dbReference type="PANTHER" id="PTHR11757:SF19">
    <property type="entry name" value="PROLYL ENDOPEPTIDASE-LIKE"/>
    <property type="match status" value="1"/>
</dbReference>
<dbReference type="PANTHER" id="PTHR11757">
    <property type="entry name" value="PROTEASE FAMILY S9A OLIGOPEPTIDASE"/>
    <property type="match status" value="1"/>
</dbReference>
<dbReference type="SUPFAM" id="SSF53474">
    <property type="entry name" value="alpha/beta-Hydrolases"/>
    <property type="match status" value="1"/>
</dbReference>